<evidence type="ECO:0000313" key="2">
    <source>
        <dbReference type="Proteomes" id="UP000830671"/>
    </source>
</evidence>
<proteinExistence type="predicted"/>
<reference evidence="1" key="1">
    <citation type="journal article" date="2021" name="Mol. Plant Microbe Interact.">
        <title>Complete Genome Sequence of the Plant-Pathogenic Fungus Colletotrichum lupini.</title>
        <authorList>
            <person name="Baroncelli R."/>
            <person name="Pensec F."/>
            <person name="Da Lio D."/>
            <person name="Boufleur T."/>
            <person name="Vicente I."/>
            <person name="Sarrocco S."/>
            <person name="Picot A."/>
            <person name="Baraldi E."/>
            <person name="Sukno S."/>
            <person name="Thon M."/>
            <person name="Le Floch G."/>
        </authorList>
    </citation>
    <scope>NUCLEOTIDE SEQUENCE</scope>
    <source>
        <strain evidence="1">IMI 504893</strain>
    </source>
</reference>
<protein>
    <submittedName>
        <fullName evidence="1">Uncharacterized protein</fullName>
    </submittedName>
</protein>
<dbReference type="KEGG" id="clup:CLUP02_12943"/>
<keyword evidence="2" id="KW-1185">Reference proteome</keyword>
<dbReference type="EMBL" id="CP019478">
    <property type="protein sequence ID" value="UQC87438.1"/>
    <property type="molecule type" value="Genomic_DNA"/>
</dbReference>
<dbReference type="Proteomes" id="UP000830671">
    <property type="component" value="Chromosome 6"/>
</dbReference>
<dbReference type="RefSeq" id="XP_049149047.1">
    <property type="nucleotide sequence ID" value="XM_049291901.1"/>
</dbReference>
<accession>A0A9Q8T214</accession>
<dbReference type="GeneID" id="73346911"/>
<name>A0A9Q8T214_9PEZI</name>
<dbReference type="AlphaFoldDB" id="A0A9Q8T214"/>
<organism evidence="1 2">
    <name type="scientific">Colletotrichum lupini</name>
    <dbReference type="NCBI Taxonomy" id="145971"/>
    <lineage>
        <taxon>Eukaryota</taxon>
        <taxon>Fungi</taxon>
        <taxon>Dikarya</taxon>
        <taxon>Ascomycota</taxon>
        <taxon>Pezizomycotina</taxon>
        <taxon>Sordariomycetes</taxon>
        <taxon>Hypocreomycetidae</taxon>
        <taxon>Glomerellales</taxon>
        <taxon>Glomerellaceae</taxon>
        <taxon>Colletotrichum</taxon>
        <taxon>Colletotrichum acutatum species complex</taxon>
    </lineage>
</organism>
<evidence type="ECO:0000313" key="1">
    <source>
        <dbReference type="EMBL" id="UQC87438.1"/>
    </source>
</evidence>
<sequence length="294" mass="32387">MESNSPAVVFTRPSKPVFRLDIGTQTLFRPTETRSAKIPPVHLASAGDIYWSVTIKGRDDRSSPGKARAVMSRDAYEAWMGPYAPMGPRDKTAVRGLNFIHYVYDWKTSIMIPVSCTQAPRSGVRHSPTERQEVLVYEMELLQRFDASCELRFLNFFLISKIFSITTTIAKMKFQLLPLVALLAAHAYAACGPDETELFDLQVTTGTSQCSNFGCFKACTFPDGSGSCNGCTQSVSNDHIRPLGGSYCCKGPLTGQTNTCITGCPAEVEMLQCSKRSQLLEIGKITKRLSQVLV</sequence>
<gene>
    <name evidence="1" type="ORF">CLUP02_12943</name>
</gene>